<reference evidence="7" key="1">
    <citation type="submission" date="2025-08" db="UniProtKB">
        <authorList>
            <consortium name="RefSeq"/>
        </authorList>
    </citation>
    <scope>IDENTIFICATION</scope>
    <source>
        <tissue evidence="7">Whole sample</tissue>
    </source>
</reference>
<dbReference type="Pfam" id="PF04969">
    <property type="entry name" value="CS"/>
    <property type="match status" value="1"/>
</dbReference>
<dbReference type="PANTHER" id="PTHR46983">
    <property type="entry name" value="CYSTEINE AND HISTIDINE-RICH DOMAIN-CONTAINING PROTEIN 1"/>
    <property type="match status" value="1"/>
</dbReference>
<dbReference type="Gene3D" id="2.60.40.790">
    <property type="match status" value="1"/>
</dbReference>
<evidence type="ECO:0000313" key="6">
    <source>
        <dbReference type="Proteomes" id="UP000694844"/>
    </source>
</evidence>
<evidence type="ECO:0000256" key="3">
    <source>
        <dbReference type="ARBA" id="ARBA00022833"/>
    </source>
</evidence>
<feature type="domain" description="CS" evidence="4">
    <location>
        <begin position="87"/>
        <end position="177"/>
    </location>
</feature>
<proteinExistence type="predicted"/>
<dbReference type="InterPro" id="IPR007051">
    <property type="entry name" value="CHORD_dom"/>
</dbReference>
<accession>A0A8B8AXJ1</accession>
<evidence type="ECO:0000313" key="7">
    <source>
        <dbReference type="RefSeq" id="XP_022295014.1"/>
    </source>
</evidence>
<sequence length="185" mass="20640">MPGEKKDSKEVTVGTSCKNNGCKACYEGEESNTARCLYHPGFPVFHEGMKFWSCCNRKTSEFDQFLAQEGCETGTHLWVKPEVAGEKKSCRFDWHQTPSTVSLSIFAKVAVPEKCTITANRVRCVINIVFDGGKSLFEKDLVLREEIILESSSVKMLGTKVEINLKKAEAFSWPTLEFPVENGGS</sequence>
<dbReference type="SUPFAM" id="SSF49764">
    <property type="entry name" value="HSP20-like chaperones"/>
    <property type="match status" value="1"/>
</dbReference>
<dbReference type="GeneID" id="111105134"/>
<keyword evidence="6" id="KW-1185">Reference proteome</keyword>
<dbReference type="Proteomes" id="UP000694844">
    <property type="component" value="Chromosome 7"/>
</dbReference>
<gene>
    <name evidence="7" type="primary">LOC111105134</name>
</gene>
<dbReference type="PANTHER" id="PTHR46983:SF3">
    <property type="entry name" value="CHPADIPLOID STATE MAINTENANCE PROTEIN CHPA"/>
    <property type="match status" value="1"/>
</dbReference>
<dbReference type="Gene3D" id="4.10.1130.20">
    <property type="match status" value="1"/>
</dbReference>
<name>A0A8B8AXJ1_CRAVI</name>
<evidence type="ECO:0000259" key="5">
    <source>
        <dbReference type="PROSITE" id="PS51401"/>
    </source>
</evidence>
<protein>
    <submittedName>
        <fullName evidence="7">Cysteine and histidine-rich domain-containing protein 1-like</fullName>
    </submittedName>
</protein>
<dbReference type="AlphaFoldDB" id="A0A8B8AXJ1"/>
<keyword evidence="3" id="KW-0862">Zinc</keyword>
<dbReference type="RefSeq" id="XP_022295014.1">
    <property type="nucleotide sequence ID" value="XM_022439306.1"/>
</dbReference>
<keyword evidence="2" id="KW-0677">Repeat</keyword>
<dbReference type="KEGG" id="cvn:111105134"/>
<dbReference type="GO" id="GO:0046872">
    <property type="term" value="F:metal ion binding"/>
    <property type="evidence" value="ECO:0007669"/>
    <property type="project" value="UniProtKB-KW"/>
</dbReference>
<dbReference type="Pfam" id="PF04968">
    <property type="entry name" value="CHORD"/>
    <property type="match status" value="1"/>
</dbReference>
<evidence type="ECO:0000259" key="4">
    <source>
        <dbReference type="PROSITE" id="PS51203"/>
    </source>
</evidence>
<dbReference type="PROSITE" id="PS51401">
    <property type="entry name" value="CHORD"/>
    <property type="match status" value="1"/>
</dbReference>
<organism evidence="6 7">
    <name type="scientific">Crassostrea virginica</name>
    <name type="common">Eastern oyster</name>
    <dbReference type="NCBI Taxonomy" id="6565"/>
    <lineage>
        <taxon>Eukaryota</taxon>
        <taxon>Metazoa</taxon>
        <taxon>Spiralia</taxon>
        <taxon>Lophotrochozoa</taxon>
        <taxon>Mollusca</taxon>
        <taxon>Bivalvia</taxon>
        <taxon>Autobranchia</taxon>
        <taxon>Pteriomorphia</taxon>
        <taxon>Ostreida</taxon>
        <taxon>Ostreoidea</taxon>
        <taxon>Ostreidae</taxon>
        <taxon>Crassostrea</taxon>
    </lineage>
</organism>
<evidence type="ECO:0000256" key="1">
    <source>
        <dbReference type="ARBA" id="ARBA00022723"/>
    </source>
</evidence>
<dbReference type="InterPro" id="IPR039790">
    <property type="entry name" value="CHRD1"/>
</dbReference>
<dbReference type="InterPro" id="IPR007052">
    <property type="entry name" value="CS_dom"/>
</dbReference>
<dbReference type="InterPro" id="IPR008978">
    <property type="entry name" value="HSP20-like_chaperone"/>
</dbReference>
<keyword evidence="1" id="KW-0479">Metal-binding</keyword>
<dbReference type="OrthoDB" id="10261079at2759"/>
<evidence type="ECO:0000256" key="2">
    <source>
        <dbReference type="ARBA" id="ARBA00022737"/>
    </source>
</evidence>
<dbReference type="PROSITE" id="PS51203">
    <property type="entry name" value="CS"/>
    <property type="match status" value="1"/>
</dbReference>
<feature type="domain" description="CHORD" evidence="5">
    <location>
        <begin position="17"/>
        <end position="76"/>
    </location>
</feature>